<comment type="caution">
    <text evidence="1">The sequence shown here is derived from an EMBL/GenBank/DDBJ whole genome shotgun (WGS) entry which is preliminary data.</text>
</comment>
<name>A0ACC2MWP5_PERAE</name>
<evidence type="ECO:0000313" key="2">
    <source>
        <dbReference type="Proteomes" id="UP001234297"/>
    </source>
</evidence>
<accession>A0ACC2MWP5</accession>
<organism evidence="1 2">
    <name type="scientific">Persea americana</name>
    <name type="common">Avocado</name>
    <dbReference type="NCBI Taxonomy" id="3435"/>
    <lineage>
        <taxon>Eukaryota</taxon>
        <taxon>Viridiplantae</taxon>
        <taxon>Streptophyta</taxon>
        <taxon>Embryophyta</taxon>
        <taxon>Tracheophyta</taxon>
        <taxon>Spermatophyta</taxon>
        <taxon>Magnoliopsida</taxon>
        <taxon>Magnoliidae</taxon>
        <taxon>Laurales</taxon>
        <taxon>Lauraceae</taxon>
        <taxon>Persea</taxon>
    </lineage>
</organism>
<evidence type="ECO:0000313" key="1">
    <source>
        <dbReference type="EMBL" id="KAJ8650232.1"/>
    </source>
</evidence>
<proteinExistence type="predicted"/>
<dbReference type="EMBL" id="CM056809">
    <property type="protein sequence ID" value="KAJ8650232.1"/>
    <property type="molecule type" value="Genomic_DNA"/>
</dbReference>
<keyword evidence="2" id="KW-1185">Reference proteome</keyword>
<reference evidence="1 2" key="1">
    <citation type="journal article" date="2022" name="Hortic Res">
        <title>A haplotype resolved chromosomal level avocado genome allows analysis of novel avocado genes.</title>
        <authorList>
            <person name="Nath O."/>
            <person name="Fletcher S.J."/>
            <person name="Hayward A."/>
            <person name="Shaw L.M."/>
            <person name="Masouleh A.K."/>
            <person name="Furtado A."/>
            <person name="Henry R.J."/>
            <person name="Mitter N."/>
        </authorList>
    </citation>
    <scope>NUCLEOTIDE SEQUENCE [LARGE SCALE GENOMIC DNA]</scope>
    <source>
        <strain evidence="2">cv. Hass</strain>
    </source>
</reference>
<protein>
    <submittedName>
        <fullName evidence="1">Uncharacterized protein</fullName>
    </submittedName>
</protein>
<sequence>MVVLQKLRIGKTEEDQIMHFLLLSQTPLFPKYITRPSLSRSLQYGWMRMVEKWDELRKEARKIEGDLDVRLSSYAKLGASGYSGSRLSTECNGGEMPWKSMEVEIESLLEKLLHVNDAMGRCASASVPTTSISQKLTRHCDILHEFTQEFKRTRGNIISMREHAELLTSVRNDINEYKVSGSSLSVPNLLRERAAIHGSITQIDEVTEQAEVMKGVLAAQRNAFTDIQGKVKQLSDRFQVIRGLLGAIKRKKSKDTLILSAVIAGCTLFLIVYWFSK</sequence>
<gene>
    <name evidence="1" type="ORF">MRB53_003255</name>
</gene>
<dbReference type="Proteomes" id="UP001234297">
    <property type="component" value="Chromosome 1"/>
</dbReference>